<dbReference type="RefSeq" id="WP_289724357.1">
    <property type="nucleotide sequence ID" value="NZ_JAUDUY010000002.1"/>
</dbReference>
<feature type="chain" id="PRO_5045331273" evidence="1">
    <location>
        <begin position="22"/>
        <end position="514"/>
    </location>
</feature>
<keyword evidence="1" id="KW-0732">Signal</keyword>
<dbReference type="PANTHER" id="PTHR36509">
    <property type="entry name" value="BLL3101 PROTEIN"/>
    <property type="match status" value="1"/>
</dbReference>
<evidence type="ECO:0000313" key="5">
    <source>
        <dbReference type="Proteomes" id="UP001174839"/>
    </source>
</evidence>
<feature type="signal peptide" evidence="1">
    <location>
        <begin position="1"/>
        <end position="21"/>
    </location>
</feature>
<dbReference type="Gene3D" id="1.10.3360.10">
    <property type="entry name" value="VPA0735-like domain"/>
    <property type="match status" value="1"/>
</dbReference>
<evidence type="ECO:0000259" key="3">
    <source>
        <dbReference type="Pfam" id="PF06863"/>
    </source>
</evidence>
<dbReference type="PROSITE" id="PS51257">
    <property type="entry name" value="PROKAR_LIPOPROTEIN"/>
    <property type="match status" value="1"/>
</dbReference>
<comment type="caution">
    <text evidence="4">The sequence shown here is derived from an EMBL/GenBank/DDBJ whole genome shotgun (WGS) entry which is preliminary data.</text>
</comment>
<gene>
    <name evidence="4" type="ORF">QU605_05930</name>
</gene>
<feature type="domain" description="DUF1214" evidence="2">
    <location>
        <begin position="393"/>
        <end position="497"/>
    </location>
</feature>
<dbReference type="Gene3D" id="2.60.40.1610">
    <property type="entry name" value="Domain of unknown function DUF1254"/>
    <property type="match status" value="1"/>
</dbReference>
<dbReference type="EMBL" id="JAUDUY010000002">
    <property type="protein sequence ID" value="MDM9630997.1"/>
    <property type="molecule type" value="Genomic_DNA"/>
</dbReference>
<dbReference type="Proteomes" id="UP001174839">
    <property type="component" value="Unassembled WGS sequence"/>
</dbReference>
<organism evidence="4 5">
    <name type="scientific">Robiginitalea aurantiaca</name>
    <dbReference type="NCBI Taxonomy" id="3056915"/>
    <lineage>
        <taxon>Bacteria</taxon>
        <taxon>Pseudomonadati</taxon>
        <taxon>Bacteroidota</taxon>
        <taxon>Flavobacteriia</taxon>
        <taxon>Flavobacteriales</taxon>
        <taxon>Flavobacteriaceae</taxon>
        <taxon>Robiginitalea</taxon>
    </lineage>
</organism>
<protein>
    <submittedName>
        <fullName evidence="4">DUF1254 domain-containing protein</fullName>
    </submittedName>
</protein>
<dbReference type="Pfam" id="PF06863">
    <property type="entry name" value="DUF1254"/>
    <property type="match status" value="1"/>
</dbReference>
<sequence>MKRGISVILLVLIFAGCQQEAAVKEKETVQTYEMTTEIPTGILTPDKVETSIGSLEYFDGVPSKETSENVYDYLDRMRGVDAFMKGIPGASVRGLILGLEEVGVDDYNKVGITKTLLDSKSLLLTANTSTIYVTPYINVGKSGPIVMETPPGMLGAFNDAWFRYIADIGPFGEDKGKGGNYLILPPGYEGEVPEGYFVIQSPTNRVFVFTRTSIANGIDKAVKMIGENLKIYPLTEKDNAKKMELVDISGVDFNTVHTNDFSFYEHLAEWINEEYVDMLDNQTKGLFASIGIEKGKPFAPDERMKKILTEAVAIGNAAARSITYYPRTAMNLEGVEIYPDTESSWIMAFADKNVFFTTETGGYNTDALDMFHYNYTAVTPAMAVTMEGAGSDYAIAFLDGDKNPFDGAKEYKLHIPADVPVNDFWAVTIYDTQTRSLLQTDQQFPTVGSLTEGFKQNEDGSFDVFFSPNPGPGQENNWLQTIPGKSFIVILRVYGPLKPWIDKTWRPGEVELVK</sequence>
<name>A0ABT7WDK7_9FLAO</name>
<reference evidence="4" key="1">
    <citation type="submission" date="2023-06" db="EMBL/GenBank/DDBJ databases">
        <title>Robiginitalea aurantiacus sp. nov. and Algoriphagus sediminis sp. nov., isolated from coastal sediment.</title>
        <authorList>
            <person name="Zhou Z.Y."/>
            <person name="An J."/>
            <person name="Jia Y.W."/>
            <person name="Du Z.J."/>
        </authorList>
    </citation>
    <scope>NUCLEOTIDE SEQUENCE</scope>
    <source>
        <strain evidence="4">M39</strain>
    </source>
</reference>
<dbReference type="Pfam" id="PF06742">
    <property type="entry name" value="DUF1214"/>
    <property type="match status" value="1"/>
</dbReference>
<dbReference type="PANTHER" id="PTHR36509:SF3">
    <property type="entry name" value="SIGNAL PEPTIDE PROTEIN"/>
    <property type="match status" value="1"/>
</dbReference>
<dbReference type="Gene3D" id="2.60.120.600">
    <property type="entry name" value="Domain of unknown function DUF1214, C-terminal domain"/>
    <property type="match status" value="1"/>
</dbReference>
<dbReference type="InterPro" id="IPR010621">
    <property type="entry name" value="DUF1214"/>
</dbReference>
<dbReference type="InterPro" id="IPR010679">
    <property type="entry name" value="DUF1254"/>
</dbReference>
<evidence type="ECO:0000259" key="2">
    <source>
        <dbReference type="Pfam" id="PF06742"/>
    </source>
</evidence>
<dbReference type="InterPro" id="IPR037050">
    <property type="entry name" value="DUF1254_sf"/>
</dbReference>
<proteinExistence type="predicted"/>
<evidence type="ECO:0000256" key="1">
    <source>
        <dbReference type="SAM" id="SignalP"/>
    </source>
</evidence>
<dbReference type="InterPro" id="IPR037049">
    <property type="entry name" value="DUF1214_C_sf"/>
</dbReference>
<dbReference type="SUPFAM" id="SSF160935">
    <property type="entry name" value="VPA0735-like"/>
    <property type="match status" value="1"/>
</dbReference>
<accession>A0ABT7WDK7</accession>
<feature type="domain" description="DUF1254" evidence="3">
    <location>
        <begin position="108"/>
        <end position="233"/>
    </location>
</feature>
<keyword evidence="5" id="KW-1185">Reference proteome</keyword>
<evidence type="ECO:0000313" key="4">
    <source>
        <dbReference type="EMBL" id="MDM9630997.1"/>
    </source>
</evidence>